<dbReference type="GO" id="GO:0031267">
    <property type="term" value="F:small GTPase binding"/>
    <property type="evidence" value="ECO:0007669"/>
    <property type="project" value="TreeGrafter"/>
</dbReference>
<evidence type="ECO:0000313" key="7">
    <source>
        <dbReference type="EMBL" id="KAK3094982.1"/>
    </source>
</evidence>
<sequence length="1014" mass="110547">MGSGTSKNKKGEVKLEKNTNSSAGNGSNSKCTAQTDTEKLTLPPISSVKKEDSSTVSQNSGALGVATPPPITNNDPGDTKSTSSKQSKPSEAELPLVIDNTVVEKQGPPPAETKDKPTQKPDTLPPQENKDSAPIPPNKDSAEKTTPEKSPVVATDKTQEMATPAGTVTSKVETSKEEDRVIPLDPEDQRRFDDAVSAACLLIKPESLLKCITKNVTKLELRRALPRNIDLYGILSKLTMIQEIDISNNNIGPEGFRSVCMAMCSNINILSLNLADNKADTDSAECLGKMLSENRSLQYLDISSNYLGKDYFSRCVGPPLKSNQTLKTLRAASIGSTDVKQFLEGLVENTSLMELDFSKNCVRDPAALGKGFALVLKKPECCLESLALNYCEMTWQGIEAISEALRENTSLCELSLTGNNIGSQTNLLNLVVSATCSPNLRNLTIDNVAIKDTAVKGNDVKPSTDGKTSALEILSMSDSHVTDDFFSELVVKLQGKILPLVELDIGANEQLTSKCIEDVLKISSVEDSTCRIRRLNFSLNNNIADLPDILMKQEFPNLQYLNIRRCKIPDVHKLSGIFTAPNSCMNTLILDGLKIANTDTLQLLLENTSSCSLQTLSLSGCSLAPADLAPLCQALKKGIPLHMLKLSANRLQDEGVNSVVEALLGNKTHPLAVLDVSNNTMGDMGAKTLATLFSNKKHKSQLHSLNVSGNNLGKDGLLSLVSVMGGKFPLRTLYLQGQTAGLDEPEMIELYTKLATSLGFTIKKEGDNIKPGCSDLPNLPDGFVVNMTSLGGHTGEIGRMLDSVRLHTDFVQDQLPTLTFGDIQVLCAYLKGTGTDTCLWSMNDWKMVTGASRSTTETPSWLELESSRELAIYMCNLPGNTTQQKIEGMLESEADCNIDEVCLMKDPVTRSNNGVGWALMCDKESVDKAVEFFHNGEAKVFGQAFSISRVKIQIDDQVDAQTAAKAREDLEMRMQQKKKEEQEHRSLIQRKTEESWKRHAYRLAHPAYADGRIW</sequence>
<keyword evidence="3" id="KW-0677">Repeat</keyword>
<proteinExistence type="predicted"/>
<dbReference type="AlphaFoldDB" id="A0AA89C501"/>
<keyword evidence="2" id="KW-0433">Leucine-rich repeat</keyword>
<accession>A0AA89C501</accession>
<dbReference type="PANTHER" id="PTHR24113">
    <property type="entry name" value="RAN GTPASE-ACTIVATING PROTEIN 1"/>
    <property type="match status" value="1"/>
</dbReference>
<gene>
    <name evidence="7" type="ORF">FSP39_008700</name>
</gene>
<dbReference type="GO" id="GO:0005829">
    <property type="term" value="C:cytosol"/>
    <property type="evidence" value="ECO:0007669"/>
    <property type="project" value="TreeGrafter"/>
</dbReference>
<dbReference type="GO" id="GO:0048471">
    <property type="term" value="C:perinuclear region of cytoplasm"/>
    <property type="evidence" value="ECO:0007669"/>
    <property type="project" value="TreeGrafter"/>
</dbReference>
<dbReference type="Proteomes" id="UP001186944">
    <property type="component" value="Unassembled WGS sequence"/>
</dbReference>
<dbReference type="GO" id="GO:0003723">
    <property type="term" value="F:RNA binding"/>
    <property type="evidence" value="ECO:0007669"/>
    <property type="project" value="InterPro"/>
</dbReference>
<dbReference type="SUPFAM" id="SSF52047">
    <property type="entry name" value="RNI-like"/>
    <property type="match status" value="2"/>
</dbReference>
<reference evidence="7" key="1">
    <citation type="submission" date="2019-08" db="EMBL/GenBank/DDBJ databases">
        <title>The improved chromosome-level genome for the pearl oyster Pinctada fucata martensii using PacBio sequencing and Hi-C.</title>
        <authorList>
            <person name="Zheng Z."/>
        </authorList>
    </citation>
    <scope>NUCLEOTIDE SEQUENCE</scope>
    <source>
        <strain evidence="7">ZZ-2019</strain>
        <tissue evidence="7">Adductor muscle</tissue>
    </source>
</reference>
<dbReference type="SMART" id="SM00360">
    <property type="entry name" value="RRM"/>
    <property type="match status" value="1"/>
</dbReference>
<feature type="compositionally biased region" description="Low complexity" evidence="5">
    <location>
        <begin position="18"/>
        <end position="29"/>
    </location>
</feature>
<dbReference type="SUPFAM" id="SSF54928">
    <property type="entry name" value="RNA-binding domain, RBD"/>
    <property type="match status" value="1"/>
</dbReference>
<dbReference type="Gene3D" id="3.30.70.330">
    <property type="match status" value="1"/>
</dbReference>
<dbReference type="GO" id="GO:0006913">
    <property type="term" value="P:nucleocytoplasmic transport"/>
    <property type="evidence" value="ECO:0007669"/>
    <property type="project" value="TreeGrafter"/>
</dbReference>
<dbReference type="InterPro" id="IPR027038">
    <property type="entry name" value="RanGap"/>
</dbReference>
<evidence type="ECO:0000256" key="1">
    <source>
        <dbReference type="ARBA" id="ARBA00022468"/>
    </source>
</evidence>
<comment type="caution">
    <text evidence="7">The sequence shown here is derived from an EMBL/GenBank/DDBJ whole genome shotgun (WGS) entry which is preliminary data.</text>
</comment>
<dbReference type="InterPro" id="IPR012677">
    <property type="entry name" value="Nucleotide-bd_a/b_plait_sf"/>
</dbReference>
<keyword evidence="4" id="KW-0175">Coiled coil</keyword>
<dbReference type="Pfam" id="PF13516">
    <property type="entry name" value="LRR_6"/>
    <property type="match status" value="4"/>
</dbReference>
<evidence type="ECO:0000256" key="3">
    <source>
        <dbReference type="ARBA" id="ARBA00022737"/>
    </source>
</evidence>
<evidence type="ECO:0000313" key="8">
    <source>
        <dbReference type="Proteomes" id="UP001186944"/>
    </source>
</evidence>
<evidence type="ECO:0000259" key="6">
    <source>
        <dbReference type="SMART" id="SM00360"/>
    </source>
</evidence>
<dbReference type="InterPro" id="IPR001611">
    <property type="entry name" value="Leu-rich_rpt"/>
</dbReference>
<keyword evidence="1" id="KW-0343">GTPase activation</keyword>
<dbReference type="CDD" id="cd00590">
    <property type="entry name" value="RRM_SF"/>
    <property type="match status" value="1"/>
</dbReference>
<dbReference type="InterPro" id="IPR000504">
    <property type="entry name" value="RRM_dom"/>
</dbReference>
<organism evidence="7 8">
    <name type="scientific">Pinctada imbricata</name>
    <name type="common">Atlantic pearl-oyster</name>
    <name type="synonym">Pinctada martensii</name>
    <dbReference type="NCBI Taxonomy" id="66713"/>
    <lineage>
        <taxon>Eukaryota</taxon>
        <taxon>Metazoa</taxon>
        <taxon>Spiralia</taxon>
        <taxon>Lophotrochozoa</taxon>
        <taxon>Mollusca</taxon>
        <taxon>Bivalvia</taxon>
        <taxon>Autobranchia</taxon>
        <taxon>Pteriomorphia</taxon>
        <taxon>Pterioida</taxon>
        <taxon>Pterioidea</taxon>
        <taxon>Pteriidae</taxon>
        <taxon>Pinctada</taxon>
    </lineage>
</organism>
<dbReference type="PROSITE" id="PS51450">
    <property type="entry name" value="LRR"/>
    <property type="match status" value="1"/>
</dbReference>
<evidence type="ECO:0000256" key="4">
    <source>
        <dbReference type="SAM" id="Coils"/>
    </source>
</evidence>
<feature type="coiled-coil region" evidence="4">
    <location>
        <begin position="960"/>
        <end position="994"/>
    </location>
</feature>
<dbReference type="InterPro" id="IPR032675">
    <property type="entry name" value="LRR_dom_sf"/>
</dbReference>
<dbReference type="GO" id="GO:0005634">
    <property type="term" value="C:nucleus"/>
    <property type="evidence" value="ECO:0007669"/>
    <property type="project" value="TreeGrafter"/>
</dbReference>
<dbReference type="PANTHER" id="PTHR24113:SF12">
    <property type="entry name" value="RAN GTPASE-ACTIVATING PROTEIN 1"/>
    <property type="match status" value="1"/>
</dbReference>
<dbReference type="Gene3D" id="3.80.10.10">
    <property type="entry name" value="Ribonuclease Inhibitor"/>
    <property type="match status" value="4"/>
</dbReference>
<feature type="region of interest" description="Disordered" evidence="5">
    <location>
        <begin position="1"/>
        <end position="180"/>
    </location>
</feature>
<feature type="compositionally biased region" description="Low complexity" evidence="5">
    <location>
        <begin position="79"/>
        <end position="89"/>
    </location>
</feature>
<keyword evidence="8" id="KW-1185">Reference proteome</keyword>
<feature type="domain" description="RRM" evidence="6">
    <location>
        <begin position="871"/>
        <end position="948"/>
    </location>
</feature>
<evidence type="ECO:0000256" key="5">
    <source>
        <dbReference type="SAM" id="MobiDB-lite"/>
    </source>
</evidence>
<dbReference type="InterPro" id="IPR035979">
    <property type="entry name" value="RBD_domain_sf"/>
</dbReference>
<dbReference type="SMART" id="SM00368">
    <property type="entry name" value="LRR_RI"/>
    <property type="match status" value="7"/>
</dbReference>
<dbReference type="GO" id="GO:0005096">
    <property type="term" value="F:GTPase activator activity"/>
    <property type="evidence" value="ECO:0007669"/>
    <property type="project" value="UniProtKB-KW"/>
</dbReference>
<evidence type="ECO:0000256" key="2">
    <source>
        <dbReference type="ARBA" id="ARBA00022614"/>
    </source>
</evidence>
<dbReference type="EMBL" id="VSWD01000008">
    <property type="protein sequence ID" value="KAK3094982.1"/>
    <property type="molecule type" value="Genomic_DNA"/>
</dbReference>
<name>A0AA89C501_PINIB</name>
<protein>
    <recommendedName>
        <fullName evidence="6">RRM domain-containing protein</fullName>
    </recommendedName>
</protein>